<proteinExistence type="predicted"/>
<protein>
    <submittedName>
        <fullName evidence="1">Helix-hairpin-helix protein</fullName>
    </submittedName>
</protein>
<evidence type="ECO:0000313" key="1">
    <source>
        <dbReference type="EMBL" id="PSK99863.1"/>
    </source>
</evidence>
<dbReference type="EMBL" id="PYGF01000016">
    <property type="protein sequence ID" value="PSK99863.1"/>
    <property type="molecule type" value="Genomic_DNA"/>
</dbReference>
<dbReference type="Proteomes" id="UP000240708">
    <property type="component" value="Unassembled WGS sequence"/>
</dbReference>
<dbReference type="AlphaFoldDB" id="A0A2P8DRL6"/>
<dbReference type="SUPFAM" id="SSF47781">
    <property type="entry name" value="RuvA domain 2-like"/>
    <property type="match status" value="1"/>
</dbReference>
<comment type="caution">
    <text evidence="1">The sequence shown here is derived from an EMBL/GenBank/DDBJ whole genome shotgun (WGS) entry which is preliminary data.</text>
</comment>
<accession>A0A2P8DRL6</accession>
<dbReference type="RefSeq" id="WP_106568887.1">
    <property type="nucleotide sequence ID" value="NZ_PYGF01000016.1"/>
</dbReference>
<name>A0A2P8DRL6_9BACT</name>
<keyword evidence="2" id="KW-1185">Reference proteome</keyword>
<evidence type="ECO:0000313" key="2">
    <source>
        <dbReference type="Proteomes" id="UP000240708"/>
    </source>
</evidence>
<sequence>MNKIGFYILFLLLIDCFKISLGQNIPKGEIDIENFIEDIFGMQREEMDYEDLYEGLLQTLLNPINLNKTNPEELKSIFILNPNQINHFFEYKKKFGDLLSIYELQAIPEFDLETIYRLLPFVILEERNKTNASLWNRIGNAKDGYFIFRHRRVWETRRGFTPPDTLSNGNLTSRYLGDPNSLYGRFRIQQSKDFSLGFTIDKDPGEQFIWDPSTKRYGFNFLSYHFTLYNRGNWKAITIGDFQMQFGQGLVFGAGFSAGKGAETITTVRRSSFGIRPYTAALEFGFFRGTAGTYQAGPIQITVMASHAPRDANLQVLSDTLENETAIITSLQSSGLHRTTTEIRYKNRAREKNLGGNLHYQSKNKNFQMGINGLYTQFSQPFLRNPRIYNQFEFSGQNNHIQSIYFSYNIQNYYFFGESARSASGGMGSIMGMMSSLHPKLSFSLLWRDYSRNFHTFYGNAFGEGTRPINERGMYMGLNFKPNIRYNLSFYYDRFHFPWLRFRVYSPSYGEEWFGRFTYRPKRNTVIFMQVRNESKSRNVSDYNGFQSTYRLDQGIKNNFIFNLDHKLDRIWSLKSRVSASTFKFDGKITKGFAISQDLNADFERWRISSRISLFDTDDFDNRQFLYERNVLWLFSIPALHGQGMRYYLLTQYRLNRKLTFWLRFAQTIYTDRDIIGSGLQQIRGNTITETNFQLRYQFNR</sequence>
<dbReference type="OrthoDB" id="9766750at2"/>
<reference evidence="1 2" key="1">
    <citation type="submission" date="2018-03" db="EMBL/GenBank/DDBJ databases">
        <title>Genomic Encyclopedia of Archaeal and Bacterial Type Strains, Phase II (KMG-II): from individual species to whole genera.</title>
        <authorList>
            <person name="Goeker M."/>
        </authorList>
    </citation>
    <scope>NUCLEOTIDE SEQUENCE [LARGE SCALE GENOMIC DNA]</scope>
    <source>
        <strain evidence="1 2">DSM 28057</strain>
    </source>
</reference>
<organism evidence="1 2">
    <name type="scientific">Cecembia rubra</name>
    <dbReference type="NCBI Taxonomy" id="1485585"/>
    <lineage>
        <taxon>Bacteria</taxon>
        <taxon>Pseudomonadati</taxon>
        <taxon>Bacteroidota</taxon>
        <taxon>Cytophagia</taxon>
        <taxon>Cytophagales</taxon>
        <taxon>Cyclobacteriaceae</taxon>
        <taxon>Cecembia</taxon>
    </lineage>
</organism>
<gene>
    <name evidence="1" type="ORF">CLV48_11653</name>
</gene>
<dbReference type="InterPro" id="IPR010994">
    <property type="entry name" value="RuvA_2-like"/>
</dbReference>